<protein>
    <submittedName>
        <fullName evidence="1">Uncharacterized protein</fullName>
    </submittedName>
</protein>
<sequence>MEGVPIVAKARVCNLMNGSIIVPSPQLTKEGPRAEADGIWRARKFPQALLQEAQV</sequence>
<organism evidence="1">
    <name type="scientific">Arundo donax</name>
    <name type="common">Giant reed</name>
    <name type="synonym">Donax arundinaceus</name>
    <dbReference type="NCBI Taxonomy" id="35708"/>
    <lineage>
        <taxon>Eukaryota</taxon>
        <taxon>Viridiplantae</taxon>
        <taxon>Streptophyta</taxon>
        <taxon>Embryophyta</taxon>
        <taxon>Tracheophyta</taxon>
        <taxon>Spermatophyta</taxon>
        <taxon>Magnoliopsida</taxon>
        <taxon>Liliopsida</taxon>
        <taxon>Poales</taxon>
        <taxon>Poaceae</taxon>
        <taxon>PACMAD clade</taxon>
        <taxon>Arundinoideae</taxon>
        <taxon>Arundineae</taxon>
        <taxon>Arundo</taxon>
    </lineage>
</organism>
<dbReference type="AlphaFoldDB" id="A0A0A9ER50"/>
<accession>A0A0A9ER50</accession>
<proteinExistence type="predicted"/>
<dbReference type="EMBL" id="GBRH01195339">
    <property type="protein sequence ID" value="JAE02557.1"/>
    <property type="molecule type" value="Transcribed_RNA"/>
</dbReference>
<reference evidence="1" key="1">
    <citation type="submission" date="2014-09" db="EMBL/GenBank/DDBJ databases">
        <authorList>
            <person name="Magalhaes I.L.F."/>
            <person name="Oliveira U."/>
            <person name="Santos F.R."/>
            <person name="Vidigal T.H.D.A."/>
            <person name="Brescovit A.D."/>
            <person name="Santos A.J."/>
        </authorList>
    </citation>
    <scope>NUCLEOTIDE SEQUENCE</scope>
    <source>
        <tissue evidence="1">Shoot tissue taken approximately 20 cm above the soil surface</tissue>
    </source>
</reference>
<reference evidence="1" key="2">
    <citation type="journal article" date="2015" name="Data Brief">
        <title>Shoot transcriptome of the giant reed, Arundo donax.</title>
        <authorList>
            <person name="Barrero R.A."/>
            <person name="Guerrero F.D."/>
            <person name="Moolhuijzen P."/>
            <person name="Goolsby J.A."/>
            <person name="Tidwell J."/>
            <person name="Bellgard S.E."/>
            <person name="Bellgard M.I."/>
        </authorList>
    </citation>
    <scope>NUCLEOTIDE SEQUENCE</scope>
    <source>
        <tissue evidence="1">Shoot tissue taken approximately 20 cm above the soil surface</tissue>
    </source>
</reference>
<evidence type="ECO:0000313" key="1">
    <source>
        <dbReference type="EMBL" id="JAE02557.1"/>
    </source>
</evidence>
<name>A0A0A9ER50_ARUDO</name>